<dbReference type="AlphaFoldDB" id="A0A2N5UYG8"/>
<dbReference type="STRING" id="200324.A0A2N5UYG8"/>
<sequence length="251" mass="27928">MPARQAGEPACRTGLCQLGRQVNLLAELVYNSTRSRASPLRDVAVAALKFRAKLMGIDTSWHATATVKPLRCNVAVSVWIAAICIGDTVHRYRSVRPMRCTFFKNNASVPPIRCMNQILVMWLIFSSLPWNRISDRLLGIAFGYSRKGVGIYSRTWAASEAQRLYLNLKEKVMKKLKSVQSKISLIHNVWTTKGNRQAFMGIAAAYTLPENLARMAASEFILDPAIRFKLGCAPPSESLTDSNSVAKRPGR</sequence>
<organism evidence="1 2">
    <name type="scientific">Puccinia coronata f. sp. avenae</name>
    <dbReference type="NCBI Taxonomy" id="200324"/>
    <lineage>
        <taxon>Eukaryota</taxon>
        <taxon>Fungi</taxon>
        <taxon>Dikarya</taxon>
        <taxon>Basidiomycota</taxon>
        <taxon>Pucciniomycotina</taxon>
        <taxon>Pucciniomycetes</taxon>
        <taxon>Pucciniales</taxon>
        <taxon>Pucciniaceae</taxon>
        <taxon>Puccinia</taxon>
    </lineage>
</organism>
<reference evidence="1 2" key="1">
    <citation type="submission" date="2017-11" db="EMBL/GenBank/DDBJ databases">
        <title>De novo assembly and phasing of dikaryotic genomes from two isolates of Puccinia coronata f. sp. avenae, the causal agent of oat crown rust.</title>
        <authorList>
            <person name="Miller M.E."/>
            <person name="Zhang Y."/>
            <person name="Omidvar V."/>
            <person name="Sperschneider J."/>
            <person name="Schwessinger B."/>
            <person name="Raley C."/>
            <person name="Palmer J.M."/>
            <person name="Garnica D."/>
            <person name="Upadhyaya N."/>
            <person name="Rathjen J."/>
            <person name="Taylor J.M."/>
            <person name="Park R.F."/>
            <person name="Dodds P.N."/>
            <person name="Hirsch C.D."/>
            <person name="Kianian S.F."/>
            <person name="Figueroa M."/>
        </authorList>
    </citation>
    <scope>NUCLEOTIDE SEQUENCE [LARGE SCALE GENOMIC DNA]</scope>
    <source>
        <strain evidence="1">12NC29</strain>
    </source>
</reference>
<accession>A0A2N5UYG8</accession>
<gene>
    <name evidence="1" type="ORF">PCANC_07968</name>
</gene>
<proteinExistence type="predicted"/>
<comment type="caution">
    <text evidence="1">The sequence shown here is derived from an EMBL/GenBank/DDBJ whole genome shotgun (WGS) entry which is preliminary data.</text>
</comment>
<evidence type="ECO:0000313" key="2">
    <source>
        <dbReference type="Proteomes" id="UP000235388"/>
    </source>
</evidence>
<protein>
    <submittedName>
        <fullName evidence="1">Uncharacterized protein</fullName>
    </submittedName>
</protein>
<dbReference type="Proteomes" id="UP000235388">
    <property type="component" value="Unassembled WGS sequence"/>
</dbReference>
<dbReference type="EMBL" id="PGCJ01000154">
    <property type="protein sequence ID" value="PLW42809.1"/>
    <property type="molecule type" value="Genomic_DNA"/>
</dbReference>
<evidence type="ECO:0000313" key="1">
    <source>
        <dbReference type="EMBL" id="PLW42809.1"/>
    </source>
</evidence>
<dbReference type="OrthoDB" id="2506420at2759"/>
<name>A0A2N5UYG8_9BASI</name>
<keyword evidence="2" id="KW-1185">Reference proteome</keyword>